<dbReference type="EMBL" id="JANFXK010000001">
    <property type="protein sequence ID" value="MCQ4635296.1"/>
    <property type="molecule type" value="Genomic_DNA"/>
</dbReference>
<comment type="similarity">
    <text evidence="10">Belongs to the TRAFAC class YlqF/YawG GTPase family. RsgA subfamily.</text>
</comment>
<evidence type="ECO:0000256" key="2">
    <source>
        <dbReference type="ARBA" id="ARBA00022517"/>
    </source>
</evidence>
<dbReference type="InterPro" id="IPR004881">
    <property type="entry name" value="Ribosome_biogen_GTPase_RsgA"/>
</dbReference>
<dbReference type="InterPro" id="IPR027417">
    <property type="entry name" value="P-loop_NTPase"/>
</dbReference>
<keyword evidence="1 10" id="KW-0963">Cytoplasm</keyword>
<feature type="domain" description="EngC GTPase" evidence="11">
    <location>
        <begin position="73"/>
        <end position="219"/>
    </location>
</feature>
<dbReference type="InterPro" id="IPR012340">
    <property type="entry name" value="NA-bd_OB-fold"/>
</dbReference>
<dbReference type="EC" id="3.6.1.-" evidence="10"/>
<feature type="binding site" evidence="10">
    <location>
        <position position="250"/>
    </location>
    <ligand>
        <name>Zn(2+)</name>
        <dbReference type="ChEBI" id="CHEBI:29105"/>
    </ligand>
</feature>
<accession>A0ABT1RJE6</accession>
<evidence type="ECO:0000256" key="7">
    <source>
        <dbReference type="ARBA" id="ARBA00022833"/>
    </source>
</evidence>
<comment type="subunit">
    <text evidence="10">Monomer. Associates with 30S ribosomal subunit, binds 16S rRNA.</text>
</comment>
<comment type="cofactor">
    <cofactor evidence="10">
        <name>Zn(2+)</name>
        <dbReference type="ChEBI" id="CHEBI:29105"/>
    </cofactor>
    <text evidence="10">Binds 1 zinc ion per subunit.</text>
</comment>
<dbReference type="CDD" id="cd04466">
    <property type="entry name" value="S1_YloQ_GTPase"/>
    <property type="match status" value="1"/>
</dbReference>
<dbReference type="RefSeq" id="WP_256130493.1">
    <property type="nucleotide sequence ID" value="NZ_JANFXK010000001.1"/>
</dbReference>
<evidence type="ECO:0000256" key="4">
    <source>
        <dbReference type="ARBA" id="ARBA00022730"/>
    </source>
</evidence>
<dbReference type="NCBIfam" id="TIGR00157">
    <property type="entry name" value="ribosome small subunit-dependent GTPase A"/>
    <property type="match status" value="1"/>
</dbReference>
<dbReference type="PANTHER" id="PTHR32120:SF11">
    <property type="entry name" value="SMALL RIBOSOMAL SUBUNIT BIOGENESIS GTPASE RSGA 1, MITOCHONDRIAL-RELATED"/>
    <property type="match status" value="1"/>
</dbReference>
<evidence type="ECO:0000259" key="11">
    <source>
        <dbReference type="PROSITE" id="PS50936"/>
    </source>
</evidence>
<evidence type="ECO:0000256" key="10">
    <source>
        <dbReference type="HAMAP-Rule" id="MF_01820"/>
    </source>
</evidence>
<keyword evidence="7 10" id="KW-0862">Zinc</keyword>
<dbReference type="SUPFAM" id="SSF50249">
    <property type="entry name" value="Nucleic acid-binding proteins"/>
    <property type="match status" value="1"/>
</dbReference>
<sequence>MKGTIVKGIAGFYYVKSGTEVYQCKARGVFKKEGITPFVGDQVEFDLGRDEEDDGLIREIGERKNQFVRPPIANVDCFAVVLAAARPKPNLSIADRFLVMAEKSGTDVILCINKIDLAKGKTVSEILEIYRQIYPVVCLSGSTGEGIAELREQMSGKRTALAGPSGVGKSTILNRLIPGAGAETGDISEKTRRGKHTTRHCELFDLGGGTMIFDTPGFTSFDILEADEEELQFLYPEMEPFVGQCRYDNCRHLKEPGCAVRQAVEDGEITPCRYESYKDQLKEIQEKKKY</sequence>
<evidence type="ECO:0000256" key="6">
    <source>
        <dbReference type="ARBA" id="ARBA00022801"/>
    </source>
</evidence>
<dbReference type="Gene3D" id="2.40.50.140">
    <property type="entry name" value="Nucleic acid-binding proteins"/>
    <property type="match status" value="1"/>
</dbReference>
<evidence type="ECO:0000256" key="5">
    <source>
        <dbReference type="ARBA" id="ARBA00022741"/>
    </source>
</evidence>
<keyword evidence="8 10" id="KW-0694">RNA-binding</keyword>
<feature type="binding site" evidence="10">
    <location>
        <position position="245"/>
    </location>
    <ligand>
        <name>Zn(2+)</name>
        <dbReference type="ChEBI" id="CHEBI:29105"/>
    </ligand>
</feature>
<dbReference type="Proteomes" id="UP001524502">
    <property type="component" value="Unassembled WGS sequence"/>
</dbReference>
<dbReference type="InterPro" id="IPR031944">
    <property type="entry name" value="RsgA_N"/>
</dbReference>
<dbReference type="HAMAP" id="MF_01820">
    <property type="entry name" value="GTPase_RsgA"/>
    <property type="match status" value="1"/>
</dbReference>
<keyword evidence="14" id="KW-1185">Reference proteome</keyword>
<evidence type="ECO:0000256" key="8">
    <source>
        <dbReference type="ARBA" id="ARBA00022884"/>
    </source>
</evidence>
<keyword evidence="9 10" id="KW-0342">GTP-binding</keyword>
<feature type="binding site" evidence="10">
    <location>
        <position position="258"/>
    </location>
    <ligand>
        <name>Zn(2+)</name>
        <dbReference type="ChEBI" id="CHEBI:29105"/>
    </ligand>
</feature>
<dbReference type="PANTHER" id="PTHR32120">
    <property type="entry name" value="SMALL RIBOSOMAL SUBUNIT BIOGENESIS GTPASE RSGA"/>
    <property type="match status" value="1"/>
</dbReference>
<gene>
    <name evidence="10 13" type="primary">rsgA</name>
    <name evidence="13" type="ORF">NE619_00940</name>
</gene>
<keyword evidence="4 10" id="KW-0699">rRNA-binding</keyword>
<dbReference type="Gene3D" id="3.40.50.300">
    <property type="entry name" value="P-loop containing nucleotide triphosphate hydrolases"/>
    <property type="match status" value="1"/>
</dbReference>
<reference evidence="13 14" key="1">
    <citation type="submission" date="2022-06" db="EMBL/GenBank/DDBJ databases">
        <title>Isolation of gut microbiota from human fecal samples.</title>
        <authorList>
            <person name="Pamer E.G."/>
            <person name="Barat B."/>
            <person name="Waligurski E."/>
            <person name="Medina S."/>
            <person name="Paddock L."/>
            <person name="Mostad J."/>
        </authorList>
    </citation>
    <scope>NUCLEOTIDE SEQUENCE [LARGE SCALE GENOMIC DNA]</scope>
    <source>
        <strain evidence="13 14">SL.3.17</strain>
    </source>
</reference>
<dbReference type="Pfam" id="PF03193">
    <property type="entry name" value="RsgA_GTPase"/>
    <property type="match status" value="1"/>
</dbReference>
<keyword evidence="3 10" id="KW-0479">Metal-binding</keyword>
<proteinExistence type="inferred from homology"/>
<dbReference type="SUPFAM" id="SSF52540">
    <property type="entry name" value="P-loop containing nucleoside triphosphate hydrolases"/>
    <property type="match status" value="1"/>
</dbReference>
<organism evidence="13 14">
    <name type="scientific">Anaerovorax odorimutans</name>
    <dbReference type="NCBI Taxonomy" id="109327"/>
    <lineage>
        <taxon>Bacteria</taxon>
        <taxon>Bacillati</taxon>
        <taxon>Bacillota</taxon>
        <taxon>Clostridia</taxon>
        <taxon>Peptostreptococcales</taxon>
        <taxon>Anaerovoracaceae</taxon>
        <taxon>Anaerovorax</taxon>
    </lineage>
</organism>
<comment type="function">
    <text evidence="10">One of several proteins that assist in the late maturation steps of the functional core of the 30S ribosomal subunit. Helps release RbfA from mature subunits. May play a role in the assembly of ribosomal proteins into the subunit. Circularly permuted GTPase that catalyzes slow GTP hydrolysis, GTPase activity is stimulated by the 30S ribosomal subunit.</text>
</comment>
<dbReference type="InterPro" id="IPR030378">
    <property type="entry name" value="G_CP_dom"/>
</dbReference>
<feature type="binding site" evidence="10">
    <location>
        <begin position="163"/>
        <end position="171"/>
    </location>
    <ligand>
        <name>GTP</name>
        <dbReference type="ChEBI" id="CHEBI:37565"/>
    </ligand>
</feature>
<feature type="domain" description="CP-type G" evidence="12">
    <location>
        <begin position="64"/>
        <end position="221"/>
    </location>
</feature>
<dbReference type="PROSITE" id="PS50936">
    <property type="entry name" value="ENGC_GTPASE"/>
    <property type="match status" value="1"/>
</dbReference>
<evidence type="ECO:0000313" key="13">
    <source>
        <dbReference type="EMBL" id="MCQ4635296.1"/>
    </source>
</evidence>
<evidence type="ECO:0000256" key="1">
    <source>
        <dbReference type="ARBA" id="ARBA00022490"/>
    </source>
</evidence>
<feature type="binding site" evidence="10">
    <location>
        <position position="252"/>
    </location>
    <ligand>
        <name>Zn(2+)</name>
        <dbReference type="ChEBI" id="CHEBI:29105"/>
    </ligand>
</feature>
<dbReference type="Pfam" id="PF16745">
    <property type="entry name" value="RsgA_N"/>
    <property type="match status" value="1"/>
</dbReference>
<keyword evidence="6 10" id="KW-0378">Hydrolase</keyword>
<evidence type="ECO:0000313" key="14">
    <source>
        <dbReference type="Proteomes" id="UP001524502"/>
    </source>
</evidence>
<dbReference type="InterPro" id="IPR010914">
    <property type="entry name" value="RsgA_GTPase_dom"/>
</dbReference>
<name>A0ABT1RJE6_9FIRM</name>
<dbReference type="CDD" id="cd01854">
    <property type="entry name" value="YjeQ_EngC"/>
    <property type="match status" value="1"/>
</dbReference>
<comment type="caution">
    <text evidence="13">The sequence shown here is derived from an EMBL/GenBank/DDBJ whole genome shotgun (WGS) entry which is preliminary data.</text>
</comment>
<keyword evidence="5 10" id="KW-0547">Nucleotide-binding</keyword>
<keyword evidence="2 10" id="KW-0690">Ribosome biogenesis</keyword>
<evidence type="ECO:0000256" key="9">
    <source>
        <dbReference type="ARBA" id="ARBA00023134"/>
    </source>
</evidence>
<evidence type="ECO:0000256" key="3">
    <source>
        <dbReference type="ARBA" id="ARBA00022723"/>
    </source>
</evidence>
<feature type="binding site" evidence="10">
    <location>
        <begin position="113"/>
        <end position="116"/>
    </location>
    <ligand>
        <name>GTP</name>
        <dbReference type="ChEBI" id="CHEBI:37565"/>
    </ligand>
</feature>
<evidence type="ECO:0000259" key="12">
    <source>
        <dbReference type="PROSITE" id="PS51721"/>
    </source>
</evidence>
<protein>
    <recommendedName>
        <fullName evidence="10">Small ribosomal subunit biogenesis GTPase RsgA</fullName>
        <ecNumber evidence="10">3.6.1.-</ecNumber>
    </recommendedName>
</protein>
<comment type="subcellular location">
    <subcellularLocation>
        <location evidence="10">Cytoplasm</location>
    </subcellularLocation>
</comment>
<dbReference type="Gene3D" id="1.10.40.50">
    <property type="entry name" value="Probable gtpase engc, domain 3"/>
    <property type="match status" value="1"/>
</dbReference>
<dbReference type="PROSITE" id="PS51721">
    <property type="entry name" value="G_CP"/>
    <property type="match status" value="1"/>
</dbReference>